<evidence type="ECO:0000256" key="18">
    <source>
        <dbReference type="ARBA" id="ARBA00048040"/>
    </source>
</evidence>
<dbReference type="PROSITE" id="PS51718">
    <property type="entry name" value="G_DYNAMIN_2"/>
    <property type="match status" value="1"/>
</dbReference>
<dbReference type="GO" id="GO:0003924">
    <property type="term" value="F:GTPase activity"/>
    <property type="evidence" value="ECO:0007669"/>
    <property type="project" value="InterPro"/>
</dbReference>
<dbReference type="SMART" id="SM00053">
    <property type="entry name" value="DYNc"/>
    <property type="match status" value="1"/>
</dbReference>
<dbReference type="GO" id="GO:0048312">
    <property type="term" value="P:intracellular distribution of mitochondria"/>
    <property type="evidence" value="ECO:0007669"/>
    <property type="project" value="TreeGrafter"/>
</dbReference>
<gene>
    <name evidence="22" type="ORF">BOKJ2_LOCUS3457</name>
</gene>
<keyword evidence="7" id="KW-0999">Mitochondrion inner membrane</keyword>
<comment type="caution">
    <text evidence="22">The sequence shown here is derived from an EMBL/GenBank/DDBJ whole genome shotgun (WGS) entry which is preliminary data.</text>
</comment>
<dbReference type="GO" id="GO:0000266">
    <property type="term" value="P:mitochondrial fission"/>
    <property type="evidence" value="ECO:0007669"/>
    <property type="project" value="TreeGrafter"/>
</dbReference>
<keyword evidence="6" id="KW-0547">Nucleotide-binding</keyword>
<keyword evidence="14" id="KW-0342">GTP-binding</keyword>
<dbReference type="GO" id="GO:0016559">
    <property type="term" value="P:peroxisome fission"/>
    <property type="evidence" value="ECO:0007669"/>
    <property type="project" value="TreeGrafter"/>
</dbReference>
<evidence type="ECO:0000256" key="12">
    <source>
        <dbReference type="ARBA" id="ARBA00023121"/>
    </source>
</evidence>
<keyword evidence="12" id="KW-0446">Lipid-binding</keyword>
<sequence>MQKDTENDGILASRSYRLIPIRSFYAARPSRLLQPVNRITGRRFFVTVLLRHALKLRYWVATGLIGGGITAGNWYEEWKKSLPDFSLPEWAKFEEGTFRSFSDDLRQLGERFENIDFKGKLPSLPHFEMKQKSVGDTQTSGTENSGDGGSSGGAESSTFFSMFSRKSEDKEKHHDQTPEERIQALQEEILKTQMQYQRELESLEKENKTLKQRLLLKDKGELKRLKKLKRSLIDMYSEMLDILNEYDRSYSTTDNLPRVVVVGDQSAGKTSVLEMIAQARIFPRGSGEMMTRAPVKVTLSEGPYHVAQFRDSNREFDLTKEDDLEKLRNEIELRMRNSVKGGKTVSNDVISLTVKGPNLPRIVLVDLPGVISTVTADMARETKDDIIHMCRQHMENPNSIILCIQDGSVDAERSNVTDIVSRIDPAGQRTILVLTKVDLAEKNLNNPDRIRKILEGKLFPMKAIGYFGVVTGMDRKDATIEEIRRYEEQFFEGSSLFKEGVLKPSQMTTRNMSLAVSDCFWRMVRDTIDAQCDAFRAARFNLETEWKNTFPRIRELDRDELFDKARGEILDQIVNLSLVSADEWESLIKKKLLESISKQIFDQILLPTSGMSNAGAFNTAVDIRLKHWTEKELSNLSVKVGWESLAEVFRTQVLGEGHNQGRQEHDAIFDDLKGAVIDQILKEHQWDMKAVDYLKVIQLNAISDPNIPDRKTWESACRFMGEAVDQYLEKTKKTLSEARGPGFYDRWVKWKNPSYDNIVSENLQKEFRQILHQNVDQLPALNEEDVTVVRRNLEAKELKDVSKNVMLKEWQYVFREFYLERLKQASQECMGYYQHYKQGLEQEGDLDCQAVALFYRIKKMLDLSSNALRQQVTNTEQRRVEKEVKDLLDDWSQDQNAKTTYLTGKRVELAENLKRVRYIQEKLEEFMHRLHQEKK</sequence>
<keyword evidence="13" id="KW-0496">Mitochondrion</keyword>
<evidence type="ECO:0000259" key="21">
    <source>
        <dbReference type="PROSITE" id="PS51718"/>
    </source>
</evidence>
<dbReference type="PANTHER" id="PTHR11566">
    <property type="entry name" value="DYNAMIN"/>
    <property type="match status" value="1"/>
</dbReference>
<dbReference type="GO" id="GO:0005525">
    <property type="term" value="F:GTP binding"/>
    <property type="evidence" value="ECO:0007669"/>
    <property type="project" value="UniProtKB-KW"/>
</dbReference>
<evidence type="ECO:0000256" key="15">
    <source>
        <dbReference type="ARBA" id="ARBA00023136"/>
    </source>
</evidence>
<dbReference type="InterPro" id="IPR027417">
    <property type="entry name" value="P-loop_NTPase"/>
</dbReference>
<dbReference type="GO" id="GO:0008017">
    <property type="term" value="F:microtubule binding"/>
    <property type="evidence" value="ECO:0007669"/>
    <property type="project" value="TreeGrafter"/>
</dbReference>
<dbReference type="Pfam" id="PF19434">
    <property type="entry name" value="OPA1_C"/>
    <property type="match status" value="1"/>
</dbReference>
<evidence type="ECO:0000256" key="16">
    <source>
        <dbReference type="ARBA" id="ARBA00023157"/>
    </source>
</evidence>
<keyword evidence="5" id="KW-0053">Apoptosis</keyword>
<dbReference type="InterPro" id="IPR001401">
    <property type="entry name" value="Dynamin_GTPase"/>
</dbReference>
<evidence type="ECO:0000256" key="1">
    <source>
        <dbReference type="ARBA" id="ARBA00004434"/>
    </source>
</evidence>
<keyword evidence="15" id="KW-0472">Membrane</keyword>
<dbReference type="PRINTS" id="PR00195">
    <property type="entry name" value="DYNAMIN"/>
</dbReference>
<dbReference type="EC" id="3.6.5.5" evidence="3"/>
<feature type="region of interest" description="Disordered" evidence="20">
    <location>
        <begin position="131"/>
        <end position="154"/>
    </location>
</feature>
<keyword evidence="10" id="KW-1133">Transmembrane helix</keyword>
<evidence type="ECO:0000256" key="20">
    <source>
        <dbReference type="SAM" id="MobiDB-lite"/>
    </source>
</evidence>
<evidence type="ECO:0000256" key="2">
    <source>
        <dbReference type="ARBA" id="ARBA00004569"/>
    </source>
</evidence>
<dbReference type="Gene3D" id="3.40.50.300">
    <property type="entry name" value="P-loop containing nucleotide triphosphate hydrolases"/>
    <property type="match status" value="1"/>
</dbReference>
<dbReference type="OrthoDB" id="415706at2759"/>
<dbReference type="CDD" id="cd08771">
    <property type="entry name" value="DLP_1"/>
    <property type="match status" value="1"/>
</dbReference>
<dbReference type="AlphaFoldDB" id="A0A811K6D6"/>
<dbReference type="GO" id="GO:0005758">
    <property type="term" value="C:mitochondrial intermembrane space"/>
    <property type="evidence" value="ECO:0007669"/>
    <property type="project" value="UniProtKB-SubCell"/>
</dbReference>
<evidence type="ECO:0000256" key="10">
    <source>
        <dbReference type="ARBA" id="ARBA00022989"/>
    </source>
</evidence>
<evidence type="ECO:0000256" key="8">
    <source>
        <dbReference type="ARBA" id="ARBA00022801"/>
    </source>
</evidence>
<accession>A0A811K6D6</accession>
<reference evidence="22" key="1">
    <citation type="submission" date="2020-09" db="EMBL/GenBank/DDBJ databases">
        <authorList>
            <person name="Kikuchi T."/>
        </authorList>
    </citation>
    <scope>NUCLEOTIDE SEQUENCE</scope>
    <source>
        <strain evidence="22">SH1</strain>
    </source>
</reference>
<comment type="subcellular location">
    <subcellularLocation>
        <location evidence="1">Mitochondrion inner membrane</location>
        <topology evidence="1">Single-pass membrane protein</topology>
    </subcellularLocation>
    <subcellularLocation>
        <location evidence="2">Mitochondrion intermembrane space</location>
    </subcellularLocation>
</comment>
<dbReference type="Proteomes" id="UP000614601">
    <property type="component" value="Unassembled WGS sequence"/>
</dbReference>
<dbReference type="GO" id="GO:0006897">
    <property type="term" value="P:endocytosis"/>
    <property type="evidence" value="ECO:0007669"/>
    <property type="project" value="TreeGrafter"/>
</dbReference>
<evidence type="ECO:0000256" key="11">
    <source>
        <dbReference type="ARBA" id="ARBA00023054"/>
    </source>
</evidence>
<protein>
    <recommendedName>
        <fullName evidence="17">Dynamin-like GTPase OPA1, mitochondrial</fullName>
        <ecNumber evidence="3">3.6.5.5</ecNumber>
    </recommendedName>
</protein>
<dbReference type="FunFam" id="3.40.50.300:FF:000171">
    <property type="entry name" value="Dynamin-like 120 kDa protein, mitochondrial"/>
    <property type="match status" value="1"/>
</dbReference>
<dbReference type="InterPro" id="IPR030381">
    <property type="entry name" value="G_DYNAMIN_dom"/>
</dbReference>
<dbReference type="GO" id="GO:0006915">
    <property type="term" value="P:apoptotic process"/>
    <property type="evidence" value="ECO:0007669"/>
    <property type="project" value="UniProtKB-KW"/>
</dbReference>
<dbReference type="EMBL" id="CAJFDH010000002">
    <property type="protein sequence ID" value="CAD5210964.1"/>
    <property type="molecule type" value="Genomic_DNA"/>
</dbReference>
<name>A0A811K6D6_9BILA</name>
<keyword evidence="11 19" id="KW-0175">Coiled coil</keyword>
<evidence type="ECO:0000256" key="17">
    <source>
        <dbReference type="ARBA" id="ARBA00044791"/>
    </source>
</evidence>
<evidence type="ECO:0000256" key="3">
    <source>
        <dbReference type="ARBA" id="ARBA00011980"/>
    </source>
</evidence>
<evidence type="ECO:0000313" key="23">
    <source>
        <dbReference type="Proteomes" id="UP000614601"/>
    </source>
</evidence>
<evidence type="ECO:0000256" key="13">
    <source>
        <dbReference type="ARBA" id="ARBA00023128"/>
    </source>
</evidence>
<dbReference type="GO" id="GO:0008053">
    <property type="term" value="P:mitochondrial fusion"/>
    <property type="evidence" value="ECO:0007669"/>
    <property type="project" value="TreeGrafter"/>
</dbReference>
<evidence type="ECO:0000256" key="7">
    <source>
        <dbReference type="ARBA" id="ARBA00022792"/>
    </source>
</evidence>
<dbReference type="GO" id="GO:0005874">
    <property type="term" value="C:microtubule"/>
    <property type="evidence" value="ECO:0007669"/>
    <property type="project" value="TreeGrafter"/>
</dbReference>
<dbReference type="GO" id="GO:0008289">
    <property type="term" value="F:lipid binding"/>
    <property type="evidence" value="ECO:0007669"/>
    <property type="project" value="UniProtKB-KW"/>
</dbReference>
<evidence type="ECO:0000256" key="14">
    <source>
        <dbReference type="ARBA" id="ARBA00023134"/>
    </source>
</evidence>
<dbReference type="EMBL" id="CAJFCW020000002">
    <property type="protein sequence ID" value="CAG9092449.1"/>
    <property type="molecule type" value="Genomic_DNA"/>
</dbReference>
<evidence type="ECO:0000256" key="5">
    <source>
        <dbReference type="ARBA" id="ARBA00022703"/>
    </source>
</evidence>
<keyword evidence="9" id="KW-0809">Transit peptide</keyword>
<dbReference type="PANTHER" id="PTHR11566:SF67">
    <property type="entry name" value="DYNAMIN-LIKE 120 KDA PROTEIN, MITOCHONDRIAL"/>
    <property type="match status" value="1"/>
</dbReference>
<proteinExistence type="predicted"/>
<dbReference type="SUPFAM" id="SSF52540">
    <property type="entry name" value="P-loop containing nucleoside triphosphate hydrolases"/>
    <property type="match status" value="1"/>
</dbReference>
<evidence type="ECO:0000256" key="19">
    <source>
        <dbReference type="SAM" id="Coils"/>
    </source>
</evidence>
<evidence type="ECO:0000256" key="9">
    <source>
        <dbReference type="ARBA" id="ARBA00022946"/>
    </source>
</evidence>
<keyword evidence="23" id="KW-1185">Reference proteome</keyword>
<dbReference type="InterPro" id="IPR045063">
    <property type="entry name" value="Dynamin_N"/>
</dbReference>
<dbReference type="Proteomes" id="UP000783686">
    <property type="component" value="Unassembled WGS sequence"/>
</dbReference>
<organism evidence="22 23">
    <name type="scientific">Bursaphelenchus okinawaensis</name>
    <dbReference type="NCBI Taxonomy" id="465554"/>
    <lineage>
        <taxon>Eukaryota</taxon>
        <taxon>Metazoa</taxon>
        <taxon>Ecdysozoa</taxon>
        <taxon>Nematoda</taxon>
        <taxon>Chromadorea</taxon>
        <taxon>Rhabditida</taxon>
        <taxon>Tylenchina</taxon>
        <taxon>Tylenchomorpha</taxon>
        <taxon>Aphelenchoidea</taxon>
        <taxon>Aphelenchoididae</taxon>
        <taxon>Bursaphelenchus</taxon>
    </lineage>
</organism>
<evidence type="ECO:0000313" key="22">
    <source>
        <dbReference type="EMBL" id="CAD5210964.1"/>
    </source>
</evidence>
<feature type="domain" description="Dynamin-type G" evidence="21">
    <location>
        <begin position="253"/>
        <end position="529"/>
    </location>
</feature>
<feature type="coiled-coil region" evidence="19">
    <location>
        <begin position="182"/>
        <end position="213"/>
    </location>
</feature>
<keyword evidence="4" id="KW-0812">Transmembrane</keyword>
<keyword evidence="8" id="KW-0378">Hydrolase</keyword>
<dbReference type="GO" id="GO:0005743">
    <property type="term" value="C:mitochondrial inner membrane"/>
    <property type="evidence" value="ECO:0007669"/>
    <property type="project" value="UniProtKB-SubCell"/>
</dbReference>
<keyword evidence="16" id="KW-1015">Disulfide bond</keyword>
<evidence type="ECO:0000256" key="6">
    <source>
        <dbReference type="ARBA" id="ARBA00022741"/>
    </source>
</evidence>
<evidence type="ECO:0000256" key="4">
    <source>
        <dbReference type="ARBA" id="ARBA00022692"/>
    </source>
</evidence>
<dbReference type="InterPro" id="IPR022812">
    <property type="entry name" value="Dynamin"/>
</dbReference>
<comment type="catalytic activity">
    <reaction evidence="18">
        <text>GTP + H2O = GDP + phosphate + H(+)</text>
        <dbReference type="Rhea" id="RHEA:19669"/>
        <dbReference type="ChEBI" id="CHEBI:15377"/>
        <dbReference type="ChEBI" id="CHEBI:15378"/>
        <dbReference type="ChEBI" id="CHEBI:37565"/>
        <dbReference type="ChEBI" id="CHEBI:43474"/>
        <dbReference type="ChEBI" id="CHEBI:58189"/>
        <dbReference type="EC" id="3.6.5.5"/>
    </reaction>
</comment>
<dbReference type="InterPro" id="IPR045817">
    <property type="entry name" value="OPA1_C"/>
</dbReference>
<dbReference type="Pfam" id="PF00350">
    <property type="entry name" value="Dynamin_N"/>
    <property type="match status" value="1"/>
</dbReference>